<keyword evidence="1" id="KW-0472">Membrane</keyword>
<dbReference type="AlphaFoldDB" id="A0A3M7QBY4"/>
<gene>
    <name evidence="2" type="ORF">BpHYR1_053151</name>
</gene>
<protein>
    <submittedName>
        <fullName evidence="2">Uncharacterized protein</fullName>
    </submittedName>
</protein>
<keyword evidence="3" id="KW-1185">Reference proteome</keyword>
<name>A0A3M7QBY4_BRAPC</name>
<comment type="caution">
    <text evidence="2">The sequence shown here is derived from an EMBL/GenBank/DDBJ whole genome shotgun (WGS) entry which is preliminary data.</text>
</comment>
<feature type="transmembrane region" description="Helical" evidence="1">
    <location>
        <begin position="27"/>
        <end position="51"/>
    </location>
</feature>
<evidence type="ECO:0000313" key="3">
    <source>
        <dbReference type="Proteomes" id="UP000276133"/>
    </source>
</evidence>
<keyword evidence="1" id="KW-1133">Transmembrane helix</keyword>
<dbReference type="Proteomes" id="UP000276133">
    <property type="component" value="Unassembled WGS sequence"/>
</dbReference>
<evidence type="ECO:0000313" key="2">
    <source>
        <dbReference type="EMBL" id="RNA08732.1"/>
    </source>
</evidence>
<dbReference type="EMBL" id="REGN01006647">
    <property type="protein sequence ID" value="RNA08732.1"/>
    <property type="molecule type" value="Genomic_DNA"/>
</dbReference>
<organism evidence="2 3">
    <name type="scientific">Brachionus plicatilis</name>
    <name type="common">Marine rotifer</name>
    <name type="synonym">Brachionus muelleri</name>
    <dbReference type="NCBI Taxonomy" id="10195"/>
    <lineage>
        <taxon>Eukaryota</taxon>
        <taxon>Metazoa</taxon>
        <taxon>Spiralia</taxon>
        <taxon>Gnathifera</taxon>
        <taxon>Rotifera</taxon>
        <taxon>Eurotatoria</taxon>
        <taxon>Monogononta</taxon>
        <taxon>Pseudotrocha</taxon>
        <taxon>Ploima</taxon>
        <taxon>Brachionidae</taxon>
        <taxon>Brachionus</taxon>
    </lineage>
</organism>
<sequence>MFIEKLASQSSHENLINLDYLFFRQIIIFYLFNRLKCINIVIFLCLLVGFYSPVRLPKSNFGPEGFGSNTIWFFNNFIGTRGSNPKPKYITKLNNINKNN</sequence>
<proteinExistence type="predicted"/>
<accession>A0A3M7QBY4</accession>
<keyword evidence="1" id="KW-0812">Transmembrane</keyword>
<reference evidence="2 3" key="1">
    <citation type="journal article" date="2018" name="Sci. Rep.">
        <title>Genomic signatures of local adaptation to the degree of environmental predictability in rotifers.</title>
        <authorList>
            <person name="Franch-Gras L."/>
            <person name="Hahn C."/>
            <person name="Garcia-Roger E.M."/>
            <person name="Carmona M.J."/>
            <person name="Serra M."/>
            <person name="Gomez A."/>
        </authorList>
    </citation>
    <scope>NUCLEOTIDE SEQUENCE [LARGE SCALE GENOMIC DNA]</scope>
    <source>
        <strain evidence="2">HYR1</strain>
    </source>
</reference>
<evidence type="ECO:0000256" key="1">
    <source>
        <dbReference type="SAM" id="Phobius"/>
    </source>
</evidence>